<name>A0A9X1U116_9CORY</name>
<evidence type="ECO:0000313" key="6">
    <source>
        <dbReference type="Proteomes" id="UP001139336"/>
    </source>
</evidence>
<feature type="domain" description="Pseudouridine synthase RsuA/RluA-like" evidence="4">
    <location>
        <begin position="89"/>
        <end position="253"/>
    </location>
</feature>
<evidence type="ECO:0000256" key="1">
    <source>
        <dbReference type="ARBA" id="ARBA00000073"/>
    </source>
</evidence>
<dbReference type="EMBL" id="JAKGSI010000004">
    <property type="protein sequence ID" value="MCF4007399.1"/>
    <property type="molecule type" value="Genomic_DNA"/>
</dbReference>
<dbReference type="Gene3D" id="3.30.2350.10">
    <property type="entry name" value="Pseudouridine synthase"/>
    <property type="match status" value="1"/>
</dbReference>
<dbReference type="SUPFAM" id="SSF55120">
    <property type="entry name" value="Pseudouridine synthase"/>
    <property type="match status" value="1"/>
</dbReference>
<dbReference type="Proteomes" id="UP001139336">
    <property type="component" value="Unassembled WGS sequence"/>
</dbReference>
<dbReference type="AlphaFoldDB" id="A0A9X1U116"/>
<gene>
    <name evidence="5" type="ORF">L1O03_09480</name>
</gene>
<comment type="catalytic activity">
    <reaction evidence="1">
        <text>a uridine in RNA = a pseudouridine in RNA</text>
        <dbReference type="Rhea" id="RHEA:48348"/>
        <dbReference type="Rhea" id="RHEA-COMP:12068"/>
        <dbReference type="Rhea" id="RHEA-COMP:12069"/>
        <dbReference type="ChEBI" id="CHEBI:65314"/>
        <dbReference type="ChEBI" id="CHEBI:65315"/>
    </reaction>
</comment>
<sequence length="313" mass="35755">MRFPAGQPPLPAREWLARVIEGQHYRNPMDDTAALDARFSRGEVVDCFAQPIPPCRLMHPGEDLWFYRIPAEETPVPFDIRILHEDERLLVIDKPPFLATMPRGRHITETALVRLRRSTGNDDLIPAHRLDRLTSGVLVFIRRPQDRGAYQTLFASGGVHKQYEAVAPWRGALAEATSEEPILWSDRMEKTRGRMDARIVDGTPNARTLLRGVERLNPDEEAMLRHTYDTKEELARYVLEPLTGKTHQLRLHMCAAGVPILGDPVYPLVRPPEEHSSWEQPMQLLCSRMSFPDPINGDERVFRSSYFVPLAAE</sequence>
<evidence type="ECO:0000259" key="4">
    <source>
        <dbReference type="Pfam" id="PF00849"/>
    </source>
</evidence>
<evidence type="ECO:0000256" key="2">
    <source>
        <dbReference type="ARBA" id="ARBA00031870"/>
    </source>
</evidence>
<dbReference type="GO" id="GO:0000455">
    <property type="term" value="P:enzyme-directed rRNA pseudouridine synthesis"/>
    <property type="evidence" value="ECO:0007669"/>
    <property type="project" value="TreeGrafter"/>
</dbReference>
<dbReference type="InterPro" id="IPR050188">
    <property type="entry name" value="RluA_PseudoU_synthase"/>
</dbReference>
<reference evidence="5" key="1">
    <citation type="submission" date="2022-01" db="EMBL/GenBank/DDBJ databases">
        <title>Corynebacterium sp. nov isolated from isolated from the feces of the greater white-fronted geese (Anser albifrons) at Poyang Lake, PR China.</title>
        <authorList>
            <person name="Liu Q."/>
        </authorList>
    </citation>
    <scope>NUCLEOTIDE SEQUENCE</scope>
    <source>
        <strain evidence="5">JCM 32435</strain>
    </source>
</reference>
<comment type="caution">
    <text evidence="5">The sequence shown here is derived from an EMBL/GenBank/DDBJ whole genome shotgun (WGS) entry which is preliminary data.</text>
</comment>
<dbReference type="InterPro" id="IPR020103">
    <property type="entry name" value="PsdUridine_synth_cat_dom_sf"/>
</dbReference>
<dbReference type="GO" id="GO:0140098">
    <property type="term" value="F:catalytic activity, acting on RNA"/>
    <property type="evidence" value="ECO:0007669"/>
    <property type="project" value="UniProtKB-ARBA"/>
</dbReference>
<dbReference type="GO" id="GO:0003723">
    <property type="term" value="F:RNA binding"/>
    <property type="evidence" value="ECO:0007669"/>
    <property type="project" value="InterPro"/>
</dbReference>
<evidence type="ECO:0000256" key="3">
    <source>
        <dbReference type="ARBA" id="ARBA00033164"/>
    </source>
</evidence>
<proteinExistence type="predicted"/>
<dbReference type="Pfam" id="PF00849">
    <property type="entry name" value="PseudoU_synth_2"/>
    <property type="match status" value="1"/>
</dbReference>
<protein>
    <recommendedName>
        <fullName evidence="2">RNA pseudouridylate synthase</fullName>
    </recommendedName>
    <alternativeName>
        <fullName evidence="3">RNA-uridine isomerase</fullName>
    </alternativeName>
</protein>
<dbReference type="InterPro" id="IPR006145">
    <property type="entry name" value="PsdUridine_synth_RsuA/RluA"/>
</dbReference>
<evidence type="ECO:0000313" key="5">
    <source>
        <dbReference type="EMBL" id="MCF4007399.1"/>
    </source>
</evidence>
<accession>A0A9X1U116</accession>
<dbReference type="RefSeq" id="WP_236119530.1">
    <property type="nucleotide sequence ID" value="NZ_JAKGSI010000004.1"/>
</dbReference>
<dbReference type="PANTHER" id="PTHR21600">
    <property type="entry name" value="MITOCHONDRIAL RNA PSEUDOURIDINE SYNTHASE"/>
    <property type="match status" value="1"/>
</dbReference>
<dbReference type="PANTHER" id="PTHR21600:SF84">
    <property type="entry name" value="PSEUDOURIDINE SYNTHASE RSUA_RLUA-LIKE DOMAIN-CONTAINING PROTEIN"/>
    <property type="match status" value="1"/>
</dbReference>
<dbReference type="GO" id="GO:0009982">
    <property type="term" value="F:pseudouridine synthase activity"/>
    <property type="evidence" value="ECO:0007669"/>
    <property type="project" value="InterPro"/>
</dbReference>
<organism evidence="5 6">
    <name type="scientific">Corynebacterium uropygiale</name>
    <dbReference type="NCBI Taxonomy" id="1775911"/>
    <lineage>
        <taxon>Bacteria</taxon>
        <taxon>Bacillati</taxon>
        <taxon>Actinomycetota</taxon>
        <taxon>Actinomycetes</taxon>
        <taxon>Mycobacteriales</taxon>
        <taxon>Corynebacteriaceae</taxon>
        <taxon>Corynebacterium</taxon>
    </lineage>
</organism>
<keyword evidence="6" id="KW-1185">Reference proteome</keyword>